<gene>
    <name evidence="1" type="ORF">EVA_17866</name>
</gene>
<dbReference type="InterPro" id="IPR025535">
    <property type="entry name" value="DUF4421"/>
</dbReference>
<evidence type="ECO:0000313" key="1">
    <source>
        <dbReference type="EMBL" id="EJW94025.1"/>
    </source>
</evidence>
<dbReference type="Pfam" id="PF14391">
    <property type="entry name" value="DUF4421"/>
    <property type="match status" value="1"/>
</dbReference>
<sequence length="433" mass="48824">MCCPRLARGTLPIVVKFLFTSPMPLSPSLPLFCLLSAVTGSSLSVQTPQDTLVVGQTEEQVVPCGCRPTVPMPPDTLATVEGTELTAKKLNGFRTFGKKMKHTGSLMARFIKNFDSYDTTYISPNYYNFTAMLQNTNYFQVYRLAGRSADGISQSISTKPAPSFKIGPYFGWRWIFLGYTFDVSHPRSLGKSAEFNLSLYSSMLGCDLLYVKNTGDFRLRKATGFENVPPKSVDGIPLKGMDAKTISISAYYVFNYKHFSYPAAYNQSTLQRISCGSPMLGLGYSKQKIDFDYKSLPEQLIGPPGNEIIIDELKFRKIDYDYYYISAGYAYNWVLARNWLLGASVMPSVGIRKVKGKKLQGNEILLDLKNFSFDCTSRAGIVWNNTHWFAGASYIGHLYVYRKNRLSITNSVNYANIYVGFFFNRKKAYRKKK</sequence>
<proteinExistence type="predicted"/>
<accession>J9C2J2</accession>
<organism evidence="1">
    <name type="scientific">gut metagenome</name>
    <dbReference type="NCBI Taxonomy" id="749906"/>
    <lineage>
        <taxon>unclassified sequences</taxon>
        <taxon>metagenomes</taxon>
        <taxon>organismal metagenomes</taxon>
    </lineage>
</organism>
<evidence type="ECO:0008006" key="2">
    <source>
        <dbReference type="Google" id="ProtNLM"/>
    </source>
</evidence>
<name>J9C2J2_9ZZZZ</name>
<protein>
    <recommendedName>
        <fullName evidence="2">DUF4421 domain-containing protein</fullName>
    </recommendedName>
</protein>
<dbReference type="AlphaFoldDB" id="J9C2J2"/>
<comment type="caution">
    <text evidence="1">The sequence shown here is derived from an EMBL/GenBank/DDBJ whole genome shotgun (WGS) entry which is preliminary data.</text>
</comment>
<dbReference type="EMBL" id="AMCI01006619">
    <property type="protein sequence ID" value="EJW94025.1"/>
    <property type="molecule type" value="Genomic_DNA"/>
</dbReference>
<reference evidence="1" key="1">
    <citation type="journal article" date="2012" name="PLoS ONE">
        <title>Gene sets for utilization of primary and secondary nutrition supplies in the distal gut of endangered iberian lynx.</title>
        <authorList>
            <person name="Alcaide M."/>
            <person name="Messina E."/>
            <person name="Richter M."/>
            <person name="Bargiela R."/>
            <person name="Peplies J."/>
            <person name="Huws S.A."/>
            <person name="Newbold C.J."/>
            <person name="Golyshin P.N."/>
            <person name="Simon M.A."/>
            <person name="Lopez G."/>
            <person name="Yakimov M.M."/>
            <person name="Ferrer M."/>
        </authorList>
    </citation>
    <scope>NUCLEOTIDE SEQUENCE</scope>
</reference>